<gene>
    <name evidence="1" type="ORF">GCM10025770_07770</name>
</gene>
<comment type="caution">
    <text evidence="1">The sequence shown here is derived from an EMBL/GenBank/DDBJ whole genome shotgun (WGS) entry which is preliminary data.</text>
</comment>
<sequence length="169" mass="18239">MLPSQAVGAEPEEVLDEAEEVLEELATLEALELALDVVLELLELLDADDVAALLEDDDGALLLALVVPALTLPPPPPPPQPAIISITRPSAGATPRQRQKPPDFPYVPIIDSDLYLILILEVGRVATNTQECRKAHRTLFPDFSAVYPANTKPSSITVCTTLHLPVDPR</sequence>
<organism evidence="1 2">
    <name type="scientific">Viridibacterium curvum</name>
    <dbReference type="NCBI Taxonomy" id="1101404"/>
    <lineage>
        <taxon>Bacteria</taxon>
        <taxon>Pseudomonadati</taxon>
        <taxon>Pseudomonadota</taxon>
        <taxon>Betaproteobacteria</taxon>
        <taxon>Rhodocyclales</taxon>
        <taxon>Rhodocyclaceae</taxon>
        <taxon>Viridibacterium</taxon>
    </lineage>
</organism>
<dbReference type="Proteomes" id="UP001500547">
    <property type="component" value="Unassembled WGS sequence"/>
</dbReference>
<dbReference type="EMBL" id="BAABLD010000002">
    <property type="protein sequence ID" value="GAA5160264.1"/>
    <property type="molecule type" value="Genomic_DNA"/>
</dbReference>
<proteinExistence type="predicted"/>
<evidence type="ECO:0000313" key="1">
    <source>
        <dbReference type="EMBL" id="GAA5160264.1"/>
    </source>
</evidence>
<reference evidence="2" key="1">
    <citation type="journal article" date="2019" name="Int. J. Syst. Evol. Microbiol.">
        <title>The Global Catalogue of Microorganisms (GCM) 10K type strain sequencing project: providing services to taxonomists for standard genome sequencing and annotation.</title>
        <authorList>
            <consortium name="The Broad Institute Genomics Platform"/>
            <consortium name="The Broad Institute Genome Sequencing Center for Infectious Disease"/>
            <person name="Wu L."/>
            <person name="Ma J."/>
        </authorList>
    </citation>
    <scope>NUCLEOTIDE SEQUENCE [LARGE SCALE GENOMIC DNA]</scope>
    <source>
        <strain evidence="2">JCM 18715</strain>
    </source>
</reference>
<keyword evidence="2" id="KW-1185">Reference proteome</keyword>
<evidence type="ECO:0000313" key="2">
    <source>
        <dbReference type="Proteomes" id="UP001500547"/>
    </source>
</evidence>
<accession>A0ABP9QDY1</accession>
<name>A0ABP9QDY1_9RHOO</name>
<protein>
    <submittedName>
        <fullName evidence="1">Uncharacterized protein</fullName>
    </submittedName>
</protein>